<organism evidence="1 2">
    <name type="scientific">Neisseria iguanae</name>
    <dbReference type="NCBI Taxonomy" id="90242"/>
    <lineage>
        <taxon>Bacteria</taxon>
        <taxon>Pseudomonadati</taxon>
        <taxon>Pseudomonadota</taxon>
        <taxon>Betaproteobacteria</taxon>
        <taxon>Neisseriales</taxon>
        <taxon>Neisseriaceae</taxon>
        <taxon>Neisseria</taxon>
    </lineage>
</organism>
<dbReference type="AlphaFoldDB" id="A0A2P7TX28"/>
<gene>
    <name evidence="1" type="ORF">C7N83_13370</name>
</gene>
<name>A0A2P7TX28_9NEIS</name>
<keyword evidence="2" id="KW-1185">Reference proteome</keyword>
<feature type="non-terminal residue" evidence="1">
    <location>
        <position position="1"/>
    </location>
</feature>
<protein>
    <submittedName>
        <fullName evidence="1">Uncharacterized protein</fullName>
    </submittedName>
</protein>
<proteinExistence type="predicted"/>
<accession>A0A2P7TX28</accession>
<dbReference type="Proteomes" id="UP000241868">
    <property type="component" value="Unassembled WGS sequence"/>
</dbReference>
<sequence length="99" mass="10852">VPEPYPVLQKSCCKRLSGAISLSKALPIPVAGVVLVDMGCEKYFRVRHADNGFAGGVRHIGVMQKKTGRLNLTAYPDGRFIGTWKKRDSALITDMITCM</sequence>
<dbReference type="EMBL" id="PXYY01000148">
    <property type="protein sequence ID" value="PSJ79244.1"/>
    <property type="molecule type" value="Genomic_DNA"/>
</dbReference>
<evidence type="ECO:0000313" key="1">
    <source>
        <dbReference type="EMBL" id="PSJ79244.1"/>
    </source>
</evidence>
<reference evidence="1 2" key="1">
    <citation type="submission" date="2018-03" db="EMBL/GenBank/DDBJ databases">
        <title>Neisseria weixii sp. nov., isolated from the intestinal contents of Tibetan Plateau pika (Ochotona curzoniae) in Yushu, Qinghai Province, China.</title>
        <authorList>
            <person name="Gui Z."/>
        </authorList>
    </citation>
    <scope>NUCLEOTIDE SEQUENCE [LARGE SCALE GENOMIC DNA]</scope>
    <source>
        <strain evidence="1 2">ATCC 51483</strain>
    </source>
</reference>
<evidence type="ECO:0000313" key="2">
    <source>
        <dbReference type="Proteomes" id="UP000241868"/>
    </source>
</evidence>
<comment type="caution">
    <text evidence="1">The sequence shown here is derived from an EMBL/GenBank/DDBJ whole genome shotgun (WGS) entry which is preliminary data.</text>
</comment>